<reference evidence="1" key="2">
    <citation type="journal article" date="2021" name="PeerJ">
        <title>Extensive microbial diversity within the chicken gut microbiome revealed by metagenomics and culture.</title>
        <authorList>
            <person name="Gilroy R."/>
            <person name="Ravi A."/>
            <person name="Getino M."/>
            <person name="Pursley I."/>
            <person name="Horton D.L."/>
            <person name="Alikhan N.F."/>
            <person name="Baker D."/>
            <person name="Gharbi K."/>
            <person name="Hall N."/>
            <person name="Watson M."/>
            <person name="Adriaenssens E.M."/>
            <person name="Foster-Nyarko E."/>
            <person name="Jarju S."/>
            <person name="Secka A."/>
            <person name="Antonio M."/>
            <person name="Oren A."/>
            <person name="Chaudhuri R.R."/>
            <person name="La Ragione R."/>
            <person name="Hildebrand F."/>
            <person name="Pallen M.J."/>
        </authorList>
    </citation>
    <scope>NUCLEOTIDE SEQUENCE</scope>
    <source>
        <strain evidence="1">B3-1481</strain>
    </source>
</reference>
<evidence type="ECO:0000313" key="2">
    <source>
        <dbReference type="Proteomes" id="UP000823769"/>
    </source>
</evidence>
<dbReference type="EMBL" id="JADILW010000066">
    <property type="protein sequence ID" value="MBO8480352.1"/>
    <property type="molecule type" value="Genomic_DNA"/>
</dbReference>
<gene>
    <name evidence="1" type="ORF">IAB76_04480</name>
</gene>
<sequence>MDRLEKIYEEFGVMMNEDRIYEDETVSYEDICRGLGVAPSALDGILMRELGYTGEQLIEEYRRSGR</sequence>
<dbReference type="Proteomes" id="UP000823769">
    <property type="component" value="Unassembled WGS sequence"/>
</dbReference>
<evidence type="ECO:0000313" key="1">
    <source>
        <dbReference type="EMBL" id="MBO8480352.1"/>
    </source>
</evidence>
<comment type="caution">
    <text evidence="1">The sequence shown here is derived from an EMBL/GenBank/DDBJ whole genome shotgun (WGS) entry which is preliminary data.</text>
</comment>
<dbReference type="AlphaFoldDB" id="A0A9D9IWG4"/>
<protein>
    <submittedName>
        <fullName evidence="1">Uncharacterized protein</fullName>
    </submittedName>
</protein>
<proteinExistence type="predicted"/>
<accession>A0A9D9IWG4</accession>
<reference evidence="1" key="1">
    <citation type="submission" date="2020-10" db="EMBL/GenBank/DDBJ databases">
        <authorList>
            <person name="Gilroy R."/>
        </authorList>
    </citation>
    <scope>NUCLEOTIDE SEQUENCE</scope>
    <source>
        <strain evidence="1">B3-1481</strain>
    </source>
</reference>
<organism evidence="1 2">
    <name type="scientific">Candidatus Cryptobacteroides avistercoris</name>
    <dbReference type="NCBI Taxonomy" id="2840758"/>
    <lineage>
        <taxon>Bacteria</taxon>
        <taxon>Pseudomonadati</taxon>
        <taxon>Bacteroidota</taxon>
        <taxon>Bacteroidia</taxon>
        <taxon>Bacteroidales</taxon>
        <taxon>Candidatus Cryptobacteroides</taxon>
    </lineage>
</organism>
<name>A0A9D9IWG4_9BACT</name>